<dbReference type="AlphaFoldDB" id="A0A2N9GYE8"/>
<sequence>MCEKITRNVMIQQATNASSLLVGTREILNYVGGTGSAGNMLVLVACRRSSYTRFFI</sequence>
<proteinExistence type="predicted"/>
<accession>A0A2N9GYE8</accession>
<reference evidence="1" key="1">
    <citation type="submission" date="2018-02" db="EMBL/GenBank/DDBJ databases">
        <authorList>
            <person name="Cohen D.B."/>
            <person name="Kent A.D."/>
        </authorList>
    </citation>
    <scope>NUCLEOTIDE SEQUENCE</scope>
</reference>
<evidence type="ECO:0000313" key="1">
    <source>
        <dbReference type="EMBL" id="SPD04324.1"/>
    </source>
</evidence>
<gene>
    <name evidence="1" type="ORF">FSB_LOCUS32206</name>
</gene>
<name>A0A2N9GYE8_FAGSY</name>
<organism evidence="1">
    <name type="scientific">Fagus sylvatica</name>
    <name type="common">Beechnut</name>
    <dbReference type="NCBI Taxonomy" id="28930"/>
    <lineage>
        <taxon>Eukaryota</taxon>
        <taxon>Viridiplantae</taxon>
        <taxon>Streptophyta</taxon>
        <taxon>Embryophyta</taxon>
        <taxon>Tracheophyta</taxon>
        <taxon>Spermatophyta</taxon>
        <taxon>Magnoliopsida</taxon>
        <taxon>eudicotyledons</taxon>
        <taxon>Gunneridae</taxon>
        <taxon>Pentapetalae</taxon>
        <taxon>rosids</taxon>
        <taxon>fabids</taxon>
        <taxon>Fagales</taxon>
        <taxon>Fagaceae</taxon>
        <taxon>Fagus</taxon>
    </lineage>
</organism>
<protein>
    <submittedName>
        <fullName evidence="1">Uncharacterized protein</fullName>
    </submittedName>
</protein>
<dbReference type="EMBL" id="OIVN01002524">
    <property type="protein sequence ID" value="SPD04324.1"/>
    <property type="molecule type" value="Genomic_DNA"/>
</dbReference>